<reference evidence="1" key="1">
    <citation type="submission" date="2014-11" db="EMBL/GenBank/DDBJ databases">
        <authorList>
            <person name="Amaro Gonzalez C."/>
        </authorList>
    </citation>
    <scope>NUCLEOTIDE SEQUENCE</scope>
</reference>
<dbReference type="EMBL" id="GBXM01057355">
    <property type="protein sequence ID" value="JAH51222.1"/>
    <property type="molecule type" value="Transcribed_RNA"/>
</dbReference>
<accession>A0A0E9TCT0</accession>
<dbReference type="AlphaFoldDB" id="A0A0E9TCT0"/>
<protein>
    <submittedName>
        <fullName evidence="1">Uncharacterized protein</fullName>
    </submittedName>
</protein>
<organism evidence="1">
    <name type="scientific">Anguilla anguilla</name>
    <name type="common">European freshwater eel</name>
    <name type="synonym">Muraena anguilla</name>
    <dbReference type="NCBI Taxonomy" id="7936"/>
    <lineage>
        <taxon>Eukaryota</taxon>
        <taxon>Metazoa</taxon>
        <taxon>Chordata</taxon>
        <taxon>Craniata</taxon>
        <taxon>Vertebrata</taxon>
        <taxon>Euteleostomi</taxon>
        <taxon>Actinopterygii</taxon>
        <taxon>Neopterygii</taxon>
        <taxon>Teleostei</taxon>
        <taxon>Anguilliformes</taxon>
        <taxon>Anguillidae</taxon>
        <taxon>Anguilla</taxon>
    </lineage>
</organism>
<name>A0A0E9TCT0_ANGAN</name>
<sequence>MHFCVMTSIFRFRTIELSEAKQQINHHITK</sequence>
<reference evidence="1" key="2">
    <citation type="journal article" date="2015" name="Fish Shellfish Immunol.">
        <title>Early steps in the European eel (Anguilla anguilla)-Vibrio vulnificus interaction in the gills: Role of the RtxA13 toxin.</title>
        <authorList>
            <person name="Callol A."/>
            <person name="Pajuelo D."/>
            <person name="Ebbesson L."/>
            <person name="Teles M."/>
            <person name="MacKenzie S."/>
            <person name="Amaro C."/>
        </authorList>
    </citation>
    <scope>NUCLEOTIDE SEQUENCE</scope>
</reference>
<evidence type="ECO:0000313" key="1">
    <source>
        <dbReference type="EMBL" id="JAH51222.1"/>
    </source>
</evidence>
<proteinExistence type="predicted"/>